<feature type="domain" description="ZipA C-terminal FtsZ-binding" evidence="11">
    <location>
        <begin position="178"/>
        <end position="308"/>
    </location>
</feature>
<evidence type="ECO:0000256" key="6">
    <source>
        <dbReference type="ARBA" id="ARBA00023136"/>
    </source>
</evidence>
<dbReference type="EMBL" id="QYYH01000029">
    <property type="protein sequence ID" value="RJY18190.1"/>
    <property type="molecule type" value="Genomic_DNA"/>
</dbReference>
<evidence type="ECO:0000256" key="1">
    <source>
        <dbReference type="ARBA" id="ARBA00022475"/>
    </source>
</evidence>
<gene>
    <name evidence="8 12" type="primary">zipA</name>
    <name evidence="12" type="ORF">D5R81_06350</name>
</gene>
<dbReference type="Pfam" id="PF04354">
    <property type="entry name" value="ZipA_C"/>
    <property type="match status" value="1"/>
</dbReference>
<keyword evidence="4 8" id="KW-0812">Transmembrane</keyword>
<keyword evidence="13" id="KW-1185">Reference proteome</keyword>
<evidence type="ECO:0000256" key="4">
    <source>
        <dbReference type="ARBA" id="ARBA00022692"/>
    </source>
</evidence>
<dbReference type="NCBIfam" id="TIGR02205">
    <property type="entry name" value="septum_zipA"/>
    <property type="match status" value="1"/>
</dbReference>
<feature type="region of interest" description="Disordered" evidence="10">
    <location>
        <begin position="140"/>
        <end position="174"/>
    </location>
</feature>
<keyword evidence="5 8" id="KW-1133">Transmembrane helix</keyword>
<accession>A0A3A6U2E9</accession>
<dbReference type="HAMAP" id="MF_00509">
    <property type="entry name" value="ZipA"/>
    <property type="match status" value="1"/>
</dbReference>
<dbReference type="PANTHER" id="PTHR38685">
    <property type="entry name" value="CELL DIVISION PROTEIN ZIPA"/>
    <property type="match status" value="1"/>
</dbReference>
<dbReference type="PANTHER" id="PTHR38685:SF1">
    <property type="entry name" value="CELL DIVISION PROTEIN ZIPA"/>
    <property type="match status" value="1"/>
</dbReference>
<evidence type="ECO:0000256" key="3">
    <source>
        <dbReference type="ARBA" id="ARBA00022618"/>
    </source>
</evidence>
<dbReference type="SMART" id="SM00771">
    <property type="entry name" value="ZipA_C"/>
    <property type="match status" value="1"/>
</dbReference>
<dbReference type="AlphaFoldDB" id="A0A3A6U2E9"/>
<keyword evidence="7 8" id="KW-0131">Cell cycle</keyword>
<comment type="function">
    <text evidence="8 9">Essential cell division protein that stabilizes the FtsZ protofilaments by cross-linking them and that serves as a cytoplasmic membrane anchor for the Z ring. Also required for the recruitment to the septal ring of downstream cell division proteins.</text>
</comment>
<protein>
    <recommendedName>
        <fullName evidence="8 9">Cell division protein ZipA</fullName>
    </recommendedName>
</protein>
<evidence type="ECO:0000256" key="2">
    <source>
        <dbReference type="ARBA" id="ARBA00022519"/>
    </source>
</evidence>
<evidence type="ECO:0000256" key="5">
    <source>
        <dbReference type="ARBA" id="ARBA00022989"/>
    </source>
</evidence>
<dbReference type="RefSeq" id="WP_121852818.1">
    <property type="nucleotide sequence ID" value="NZ_CP037952.1"/>
</dbReference>
<evidence type="ECO:0000256" key="9">
    <source>
        <dbReference type="RuleBase" id="RU003612"/>
    </source>
</evidence>
<name>A0A3A6U2E9_9GAMM</name>
<organism evidence="12 13">
    <name type="scientific">Parashewanella spongiae</name>
    <dbReference type="NCBI Taxonomy" id="342950"/>
    <lineage>
        <taxon>Bacteria</taxon>
        <taxon>Pseudomonadati</taxon>
        <taxon>Pseudomonadota</taxon>
        <taxon>Gammaproteobacteria</taxon>
        <taxon>Alteromonadales</taxon>
        <taxon>Shewanellaceae</taxon>
        <taxon>Parashewanella</taxon>
    </lineage>
</organism>
<comment type="subcellular location">
    <subcellularLocation>
        <location evidence="8">Cell inner membrane</location>
        <topology evidence="8">Single-pass type I membrane protein</topology>
    </subcellularLocation>
    <text evidence="8">Localizes to the Z ring in an FtsZ-dependent manner.</text>
</comment>
<sequence>MEDLRLIFGVLGGIAILGVMIHGIWSIRRQQMNNIKGQKKPHRKVLTKQVRDADGFDVDGISEVRVRSAQRARAEVQTESSIKETSVEPNIKTETQRRVEPALNADVMDEPAIIAKRDEPVMEPTQVGLFDNQELNAQELENPDVNEKSEITSEPSADSQNEASVEQPQDVEEELPDPYDVLVLHVMGKSGEMLKGAELLPSMLSMNFKFGEMDIFHRHQDASGNGKVLFSIANMVNPGVFDPDNMEQFSTQGVVMFMRLPCHGKALHNFSIMLNSAMQMADDLGATVMDGQREPWDEAKKLDYIRRIKS</sequence>
<dbReference type="GO" id="GO:0005886">
    <property type="term" value="C:plasma membrane"/>
    <property type="evidence" value="ECO:0007669"/>
    <property type="project" value="UniProtKB-SubCell"/>
</dbReference>
<dbReference type="InterPro" id="IPR007449">
    <property type="entry name" value="ZipA_FtsZ-bd_C"/>
</dbReference>
<evidence type="ECO:0000256" key="10">
    <source>
        <dbReference type="SAM" id="MobiDB-lite"/>
    </source>
</evidence>
<keyword evidence="6 8" id="KW-0472">Membrane</keyword>
<evidence type="ECO:0000313" key="12">
    <source>
        <dbReference type="EMBL" id="RJY18190.1"/>
    </source>
</evidence>
<keyword evidence="1 8" id="KW-1003">Cell membrane</keyword>
<comment type="subunit">
    <text evidence="8">Interacts with FtsZ via their C-terminal domains.</text>
</comment>
<dbReference type="OrthoDB" id="7054914at2"/>
<feature type="compositionally biased region" description="Polar residues" evidence="10">
    <location>
        <begin position="152"/>
        <end position="167"/>
    </location>
</feature>
<dbReference type="InterPro" id="IPR036765">
    <property type="entry name" value="ZipA_FtsZ-bd_C_sf"/>
</dbReference>
<dbReference type="GO" id="GO:0032153">
    <property type="term" value="C:cell division site"/>
    <property type="evidence" value="ECO:0007669"/>
    <property type="project" value="UniProtKB-UniRule"/>
</dbReference>
<dbReference type="Gene3D" id="3.30.1400.10">
    <property type="entry name" value="ZipA, C-terminal FtsZ-binding domain"/>
    <property type="match status" value="1"/>
</dbReference>
<keyword evidence="2 8" id="KW-0997">Cell inner membrane</keyword>
<comment type="caution">
    <text evidence="12">The sequence shown here is derived from an EMBL/GenBank/DDBJ whole genome shotgun (WGS) entry which is preliminary data.</text>
</comment>
<dbReference type="Proteomes" id="UP000273022">
    <property type="component" value="Unassembled WGS sequence"/>
</dbReference>
<evidence type="ECO:0000256" key="7">
    <source>
        <dbReference type="ARBA" id="ARBA00023306"/>
    </source>
</evidence>
<evidence type="ECO:0000313" key="13">
    <source>
        <dbReference type="Proteomes" id="UP000273022"/>
    </source>
</evidence>
<reference evidence="12 13" key="1">
    <citation type="submission" date="2018-09" db="EMBL/GenBank/DDBJ databases">
        <title>Phylogeny of the Shewanellaceae, and recommendation for two new genera, Pseudoshewanella and Parashewanella.</title>
        <authorList>
            <person name="Wang G."/>
        </authorList>
    </citation>
    <scope>NUCLEOTIDE SEQUENCE [LARGE SCALE GENOMIC DNA]</scope>
    <source>
        <strain evidence="12 13">KCTC 22492</strain>
    </source>
</reference>
<dbReference type="GO" id="GO:0000917">
    <property type="term" value="P:division septum assembly"/>
    <property type="evidence" value="ECO:0007669"/>
    <property type="project" value="TreeGrafter"/>
</dbReference>
<dbReference type="GO" id="GO:0043093">
    <property type="term" value="P:FtsZ-dependent cytokinesis"/>
    <property type="evidence" value="ECO:0007669"/>
    <property type="project" value="UniProtKB-UniRule"/>
</dbReference>
<feature type="transmembrane region" description="Helical" evidence="8">
    <location>
        <begin position="6"/>
        <end position="27"/>
    </location>
</feature>
<evidence type="ECO:0000259" key="11">
    <source>
        <dbReference type="SMART" id="SM00771"/>
    </source>
</evidence>
<comment type="similarity">
    <text evidence="8 9">Belongs to the ZipA family.</text>
</comment>
<dbReference type="InterPro" id="IPR011919">
    <property type="entry name" value="Cell_div_ZipA"/>
</dbReference>
<proteinExistence type="inferred from homology"/>
<evidence type="ECO:0000256" key="8">
    <source>
        <dbReference type="HAMAP-Rule" id="MF_00509"/>
    </source>
</evidence>
<keyword evidence="3 8" id="KW-0132">Cell division</keyword>
<dbReference type="SUPFAM" id="SSF64383">
    <property type="entry name" value="Cell-division protein ZipA, C-terminal domain"/>
    <property type="match status" value="1"/>
</dbReference>